<accession>M5TUF4</accession>
<evidence type="ECO:0000313" key="1">
    <source>
        <dbReference type="EMBL" id="EMI52790.1"/>
    </source>
</evidence>
<gene>
    <name evidence="1" type="ORF">RSSM_05778</name>
</gene>
<keyword evidence="2" id="KW-1185">Reference proteome</keyword>
<comment type="caution">
    <text evidence="1">The sequence shown here is derived from an EMBL/GenBank/DDBJ whole genome shotgun (WGS) entry which is preliminary data.</text>
</comment>
<reference evidence="1 2" key="1">
    <citation type="journal article" date="2013" name="Mar. Genomics">
        <title>Expression of sulfatases in Rhodopirellula baltica and the diversity of sulfatases in the genus Rhodopirellula.</title>
        <authorList>
            <person name="Wegner C.E."/>
            <person name="Richter-Heitmann T."/>
            <person name="Klindworth A."/>
            <person name="Klockow C."/>
            <person name="Richter M."/>
            <person name="Achstetter T."/>
            <person name="Glockner F.O."/>
            <person name="Harder J."/>
        </authorList>
    </citation>
    <scope>NUCLEOTIDE SEQUENCE [LARGE SCALE GENOMIC DNA]</scope>
    <source>
        <strain evidence="1 2">SM41</strain>
    </source>
</reference>
<sequence length="90" mass="10165">MDRKFRTSGTLQIAKIGFHAAAEKFDHGASEQTALNPLGWTNPIPYPGVWVKARGRFLRSTRRRFLVADWQRFDFAAAFVSSPLCKGPLQ</sequence>
<dbReference type="EMBL" id="ANOH01000405">
    <property type="protein sequence ID" value="EMI52790.1"/>
    <property type="molecule type" value="Genomic_DNA"/>
</dbReference>
<name>M5TUF4_9BACT</name>
<proteinExistence type="predicted"/>
<dbReference type="AlphaFoldDB" id="M5TUF4"/>
<dbReference type="Proteomes" id="UP000011885">
    <property type="component" value="Unassembled WGS sequence"/>
</dbReference>
<organism evidence="1 2">
    <name type="scientific">Rhodopirellula sallentina SM41</name>
    <dbReference type="NCBI Taxonomy" id="1263870"/>
    <lineage>
        <taxon>Bacteria</taxon>
        <taxon>Pseudomonadati</taxon>
        <taxon>Planctomycetota</taxon>
        <taxon>Planctomycetia</taxon>
        <taxon>Pirellulales</taxon>
        <taxon>Pirellulaceae</taxon>
        <taxon>Rhodopirellula</taxon>
    </lineage>
</organism>
<protein>
    <submittedName>
        <fullName evidence="1">Uncharacterized protein</fullName>
    </submittedName>
</protein>
<dbReference type="PATRIC" id="fig|1263870.3.peg.6121"/>
<evidence type="ECO:0000313" key="2">
    <source>
        <dbReference type="Proteomes" id="UP000011885"/>
    </source>
</evidence>